<proteinExistence type="predicted"/>
<protein>
    <submittedName>
        <fullName evidence="1">Uncharacterized protein</fullName>
    </submittedName>
</protein>
<sequence length="667" mass="71724">MRRPEPWQRVLSRVLHTAKTPYILRVGTGPPGSAPSLSSSDRPGAPLPVVAVNYFELSPFELDYALRCLDCAAVFAGGSTADGSDTMVDAAAQPSVVALMERDGAAAATWHPLFDAVVLPGGGLCTMWLRHHALDEHWTSCAETYFADLWNTGPSGLMERSLHKLQALTRQLLPMRHRHLNVFGRLATVTAAHLEAGVQMAVRSLHVAAAATHPLEDGALSALVKSRETVPLYLKSLAQELEQRQRELPTGTAIALMRLFVFASATYHDCAQSDMRTELVSLAERVCALTRDSVCHPYLTWATALLGGASAQTMSGASPTQHMDATAEALMLALTCVSDAPGEARESALRWHVERYLRPLLDALVSDEAVLQDTLVSFHFSGLNAADEVAVAAKTTLNAAAKAESSTGRTARLESDVSAFFHRALRPRSRKTHAAAVEPSELSPSRAPLALSNVPGAGTDTRGCWCALLTHAQLLLSYSRTEQRLTRSADAASLASAAERALRLLQVTLVRRCLYTPTEATIATQFSMLTHLRTTAERIPMRMTLIHLSPTSAAPEPADRPAHRQLLLGLLFLYPSLRVRSLYGGTVADASASLSDRSHSSVPAAGAEPGGAALARIPAASRESLVQQLSGRRSALICVVERRVHGAVVAFLAEDIATHLHFMFSLP</sequence>
<reference evidence="1 2" key="1">
    <citation type="journal article" date="2021" name="MBio">
        <title>A New Model Trypanosomatid, Novymonas esmeraldas: Genomic Perception of Its 'Candidatus Pandoraea novymonadis' Endosymbiont.</title>
        <authorList>
            <person name="Zakharova A."/>
            <person name="Saura A."/>
            <person name="Butenko A."/>
            <person name="Podesvova L."/>
            <person name="Warmusova S."/>
            <person name="Kostygov A.Y."/>
            <person name="Nenarokova A."/>
            <person name="Lukes J."/>
            <person name="Opperdoes F.R."/>
            <person name="Yurchenko V."/>
        </authorList>
    </citation>
    <scope>NUCLEOTIDE SEQUENCE [LARGE SCALE GENOMIC DNA]</scope>
    <source>
        <strain evidence="1 2">E262AT.01</strain>
    </source>
</reference>
<keyword evidence="2" id="KW-1185">Reference proteome</keyword>
<comment type="caution">
    <text evidence="1">The sequence shown here is derived from an EMBL/GenBank/DDBJ whole genome shotgun (WGS) entry which is preliminary data.</text>
</comment>
<evidence type="ECO:0000313" key="1">
    <source>
        <dbReference type="EMBL" id="KAK7197665.1"/>
    </source>
</evidence>
<gene>
    <name evidence="1" type="ORF">NESM_000718000</name>
</gene>
<dbReference type="AlphaFoldDB" id="A0AAW0ETU4"/>
<dbReference type="EMBL" id="JAECZO010000114">
    <property type="protein sequence ID" value="KAK7197665.1"/>
    <property type="molecule type" value="Genomic_DNA"/>
</dbReference>
<evidence type="ECO:0000313" key="2">
    <source>
        <dbReference type="Proteomes" id="UP001430356"/>
    </source>
</evidence>
<dbReference type="Proteomes" id="UP001430356">
    <property type="component" value="Unassembled WGS sequence"/>
</dbReference>
<organism evidence="1 2">
    <name type="scientific">Novymonas esmeraldas</name>
    <dbReference type="NCBI Taxonomy" id="1808958"/>
    <lineage>
        <taxon>Eukaryota</taxon>
        <taxon>Discoba</taxon>
        <taxon>Euglenozoa</taxon>
        <taxon>Kinetoplastea</taxon>
        <taxon>Metakinetoplastina</taxon>
        <taxon>Trypanosomatida</taxon>
        <taxon>Trypanosomatidae</taxon>
        <taxon>Novymonas</taxon>
    </lineage>
</organism>
<accession>A0AAW0ETU4</accession>
<name>A0AAW0ETU4_9TRYP</name>